<evidence type="ECO:0000313" key="4">
    <source>
        <dbReference type="EMBL" id="KUN84190.1"/>
    </source>
</evidence>
<evidence type="ECO:0000313" key="5">
    <source>
        <dbReference type="Proteomes" id="UP000052982"/>
    </source>
</evidence>
<evidence type="ECO:0000256" key="2">
    <source>
        <dbReference type="ARBA" id="ARBA00023002"/>
    </source>
</evidence>
<dbReference type="RefSeq" id="WP_059202716.1">
    <property type="nucleotide sequence ID" value="NZ_JBIRRP010000016.1"/>
</dbReference>
<dbReference type="PANTHER" id="PTHR45024">
    <property type="entry name" value="DEHYDROGENASES, SHORT CHAIN"/>
    <property type="match status" value="1"/>
</dbReference>
<organism evidence="4 5">
    <name type="scientific">Streptomyces griseoruber</name>
    <dbReference type="NCBI Taxonomy" id="1943"/>
    <lineage>
        <taxon>Bacteria</taxon>
        <taxon>Bacillati</taxon>
        <taxon>Actinomycetota</taxon>
        <taxon>Actinomycetes</taxon>
        <taxon>Kitasatosporales</taxon>
        <taxon>Streptomycetaceae</taxon>
        <taxon>Streptomyces</taxon>
    </lineage>
</organism>
<dbReference type="Gene3D" id="3.40.50.720">
    <property type="entry name" value="NAD(P)-binding Rossmann-like Domain"/>
    <property type="match status" value="1"/>
</dbReference>
<protein>
    <submittedName>
        <fullName evidence="4">Short-chain dehydrogenase</fullName>
    </submittedName>
</protein>
<dbReference type="PRINTS" id="PR00081">
    <property type="entry name" value="GDHRDH"/>
</dbReference>
<keyword evidence="2" id="KW-0560">Oxidoreductase</keyword>
<keyword evidence="5" id="KW-1185">Reference proteome</keyword>
<proteinExistence type="inferred from homology"/>
<reference evidence="4 5" key="1">
    <citation type="submission" date="2015-10" db="EMBL/GenBank/DDBJ databases">
        <title>Draft genome sequence of Streptomyces griseoruber DSM 40281, type strain for the species Streptomyces griseoruber.</title>
        <authorList>
            <person name="Ruckert C."/>
            <person name="Winkler A."/>
            <person name="Kalinowski J."/>
            <person name="Kampfer P."/>
            <person name="Glaeser S."/>
        </authorList>
    </citation>
    <scope>NUCLEOTIDE SEQUENCE [LARGE SCALE GENOMIC DNA]</scope>
    <source>
        <strain evidence="4 5">DSM 40281</strain>
    </source>
</reference>
<dbReference type="EMBL" id="LMWW01000018">
    <property type="protein sequence ID" value="KUN84190.1"/>
    <property type="molecule type" value="Genomic_DNA"/>
</dbReference>
<name>A0A101T1T8_9ACTN</name>
<dbReference type="AlphaFoldDB" id="A0A101T1T8"/>
<dbReference type="Pfam" id="PF00106">
    <property type="entry name" value="adh_short"/>
    <property type="match status" value="1"/>
</dbReference>
<evidence type="ECO:0000256" key="3">
    <source>
        <dbReference type="RuleBase" id="RU000363"/>
    </source>
</evidence>
<dbReference type="GO" id="GO:0016491">
    <property type="term" value="F:oxidoreductase activity"/>
    <property type="evidence" value="ECO:0007669"/>
    <property type="project" value="UniProtKB-KW"/>
</dbReference>
<dbReference type="InterPro" id="IPR036291">
    <property type="entry name" value="NAD(P)-bd_dom_sf"/>
</dbReference>
<dbReference type="PRINTS" id="PR00080">
    <property type="entry name" value="SDRFAMILY"/>
</dbReference>
<accession>A0A101T1T8</accession>
<evidence type="ECO:0000256" key="1">
    <source>
        <dbReference type="ARBA" id="ARBA00006484"/>
    </source>
</evidence>
<comment type="similarity">
    <text evidence="1 3">Belongs to the short-chain dehydrogenases/reductases (SDR) family.</text>
</comment>
<gene>
    <name evidence="4" type="ORF">AQJ64_15610</name>
</gene>
<dbReference type="PANTHER" id="PTHR45024:SF2">
    <property type="entry name" value="SCP2 DOMAIN-CONTAINING PROTEIN"/>
    <property type="match status" value="1"/>
</dbReference>
<dbReference type="InterPro" id="IPR002347">
    <property type="entry name" value="SDR_fam"/>
</dbReference>
<dbReference type="Proteomes" id="UP000052982">
    <property type="component" value="Unassembled WGS sequence"/>
</dbReference>
<dbReference type="InterPro" id="IPR051687">
    <property type="entry name" value="Peroxisomal_Beta-Oxidation"/>
</dbReference>
<dbReference type="OrthoDB" id="9808187at2"/>
<dbReference type="SUPFAM" id="SSF51735">
    <property type="entry name" value="NAD(P)-binding Rossmann-fold domains"/>
    <property type="match status" value="1"/>
</dbReference>
<dbReference type="STRING" id="1943.AQJ64_15610"/>
<comment type="caution">
    <text evidence="4">The sequence shown here is derived from an EMBL/GenBank/DDBJ whole genome shotgun (WGS) entry which is preliminary data.</text>
</comment>
<sequence length="313" mass="32452">MSEFSFEGRVAVVTGAGRGIGRAHARLLAARGAKVVVNDLGGSMEGDGADAGPAQKVVDEIVTAGGEAVADTHDVSTAAGGEAVVDTAIEHFGRIDVLVNNAGIIRWAGLPEVDAENLERHLAVHLVGSFNTLRAAWPHFVGQRYGRVVLTTSSGMFGLDNNLSYAAAKAGTVGLARSAKLAGEPHGIKVNLIAPAAMTRMGGGPEEEPAEPVAGMPYMPSDAVAPMVAYLAHESCPVSGEIYTAGAGRFARLFLASTEGYVHRGGPVTVEDVAANWDAVNDEKDYYVPSDLMDWSGAFLKHQFGAIADAANA</sequence>